<evidence type="ECO:0000313" key="3">
    <source>
        <dbReference type="Proteomes" id="UP000316242"/>
    </source>
</evidence>
<gene>
    <name evidence="2" type="ORF">ANI01nite_19070</name>
</gene>
<sequence>MGDLILTVILACVGLTAIGTLGCGMYFLLTGAEANAKTAELRDTEAKLNKQRVESAKVANRVANEMGRKLASVDGLGEFALGFSPNADEQCQCRKCKARRGESDV</sequence>
<reference evidence="2 3" key="1">
    <citation type="submission" date="2019-06" db="EMBL/GenBank/DDBJ databases">
        <title>Whole genome shotgun sequence of Glutamicibacter nicotianae NBRC 14234.</title>
        <authorList>
            <person name="Hosoyama A."/>
            <person name="Uohara A."/>
            <person name="Ohji S."/>
            <person name="Ichikawa N."/>
        </authorList>
    </citation>
    <scope>NUCLEOTIDE SEQUENCE [LARGE SCALE GENOMIC DNA]</scope>
    <source>
        <strain evidence="2 3">NBRC 14234</strain>
    </source>
</reference>
<keyword evidence="1" id="KW-1133">Transmembrane helix</keyword>
<dbReference type="Proteomes" id="UP000316242">
    <property type="component" value="Unassembled WGS sequence"/>
</dbReference>
<feature type="transmembrane region" description="Helical" evidence="1">
    <location>
        <begin position="6"/>
        <end position="29"/>
    </location>
</feature>
<organism evidence="2 3">
    <name type="scientific">Glutamicibacter nicotianae</name>
    <name type="common">Arthrobacter nicotianae</name>
    <dbReference type="NCBI Taxonomy" id="37929"/>
    <lineage>
        <taxon>Bacteria</taxon>
        <taxon>Bacillati</taxon>
        <taxon>Actinomycetota</taxon>
        <taxon>Actinomycetes</taxon>
        <taxon>Micrococcales</taxon>
        <taxon>Micrococcaceae</taxon>
        <taxon>Glutamicibacter</taxon>
    </lineage>
</organism>
<name>A0ABQ0RLP2_GLUNI</name>
<comment type="caution">
    <text evidence="2">The sequence shown here is derived from an EMBL/GenBank/DDBJ whole genome shotgun (WGS) entry which is preliminary data.</text>
</comment>
<dbReference type="RefSeq" id="WP_141357625.1">
    <property type="nucleotide sequence ID" value="NZ_BAAAWM010000001.1"/>
</dbReference>
<proteinExistence type="predicted"/>
<keyword evidence="1" id="KW-0472">Membrane</keyword>
<evidence type="ECO:0000256" key="1">
    <source>
        <dbReference type="SAM" id="Phobius"/>
    </source>
</evidence>
<accession>A0ABQ0RLP2</accession>
<keyword evidence="3" id="KW-1185">Reference proteome</keyword>
<keyword evidence="1" id="KW-0812">Transmembrane</keyword>
<evidence type="ECO:0000313" key="2">
    <source>
        <dbReference type="EMBL" id="GEC12704.1"/>
    </source>
</evidence>
<dbReference type="EMBL" id="BJNE01000007">
    <property type="protein sequence ID" value="GEC12704.1"/>
    <property type="molecule type" value="Genomic_DNA"/>
</dbReference>
<protein>
    <submittedName>
        <fullName evidence="2">Uncharacterized protein</fullName>
    </submittedName>
</protein>